<evidence type="ECO:0000313" key="1">
    <source>
        <dbReference type="EMBL" id="MBB6692890.1"/>
    </source>
</evidence>
<evidence type="ECO:0008006" key="3">
    <source>
        <dbReference type="Google" id="ProtNLM"/>
    </source>
</evidence>
<sequence>MLCDSSLVRPPEVDLYLVAGVRTAPLFMEGFRLALGERLEAAGWTVRSKLLFPYGDWTRGLVPQLREIRRDIRLAPGREDRSVGGNRLLHALEAAELSSSTSEPAPKRLFVGHSGGGVAAVHASRMLMEREGGPSAQVVMIGSPRCRIPPELLDSVLFVYKQGTARRGASARPSSADPISLLGTFGGWSAAGRYRVPAWRTGKHAPAAIRPVPIAGGHADYFRGHPPYVGPDGRSNLELVLETVWEWLVTRGFGE</sequence>
<keyword evidence="2" id="KW-1185">Reference proteome</keyword>
<organism evidence="1 2">
    <name type="scientific">Cohnella xylanilytica</name>
    <dbReference type="NCBI Taxonomy" id="557555"/>
    <lineage>
        <taxon>Bacteria</taxon>
        <taxon>Bacillati</taxon>
        <taxon>Bacillota</taxon>
        <taxon>Bacilli</taxon>
        <taxon>Bacillales</taxon>
        <taxon>Paenibacillaceae</taxon>
        <taxon>Cohnella</taxon>
    </lineage>
</organism>
<dbReference type="RefSeq" id="WP_185136879.1">
    <property type="nucleotide sequence ID" value="NZ_JACJVR010000061.1"/>
</dbReference>
<dbReference type="Proteomes" id="UP000553776">
    <property type="component" value="Unassembled WGS sequence"/>
</dbReference>
<dbReference type="InterPro" id="IPR029058">
    <property type="entry name" value="AB_hydrolase_fold"/>
</dbReference>
<gene>
    <name evidence="1" type="ORF">H7B90_15880</name>
</gene>
<dbReference type="Gene3D" id="3.40.50.1820">
    <property type="entry name" value="alpha/beta hydrolase"/>
    <property type="match status" value="1"/>
</dbReference>
<accession>A0A841U4C1</accession>
<comment type="caution">
    <text evidence="1">The sequence shown here is derived from an EMBL/GenBank/DDBJ whole genome shotgun (WGS) entry which is preliminary data.</text>
</comment>
<evidence type="ECO:0000313" key="2">
    <source>
        <dbReference type="Proteomes" id="UP000553776"/>
    </source>
</evidence>
<dbReference type="SUPFAM" id="SSF53474">
    <property type="entry name" value="alpha/beta-Hydrolases"/>
    <property type="match status" value="1"/>
</dbReference>
<reference evidence="1 2" key="1">
    <citation type="submission" date="2020-08" db="EMBL/GenBank/DDBJ databases">
        <title>Cohnella phylogeny.</title>
        <authorList>
            <person name="Dunlap C."/>
        </authorList>
    </citation>
    <scope>NUCLEOTIDE SEQUENCE [LARGE SCALE GENOMIC DNA]</scope>
    <source>
        <strain evidence="1 2">DSM 25239</strain>
    </source>
</reference>
<proteinExistence type="predicted"/>
<dbReference type="AlphaFoldDB" id="A0A841U4C1"/>
<dbReference type="EMBL" id="JACJVR010000061">
    <property type="protein sequence ID" value="MBB6692890.1"/>
    <property type="molecule type" value="Genomic_DNA"/>
</dbReference>
<name>A0A841U4C1_9BACL</name>
<protein>
    <recommendedName>
        <fullName evidence="3">Alpha/beta hydrolase family protein</fullName>
    </recommendedName>
</protein>